<gene>
    <name evidence="3" type="ORF">ACFPJA_17985</name>
</gene>
<dbReference type="Pfam" id="PF00170">
    <property type="entry name" value="bZIP_1"/>
    <property type="match status" value="1"/>
</dbReference>
<dbReference type="InterPro" id="IPR004827">
    <property type="entry name" value="bZIP"/>
</dbReference>
<comment type="caution">
    <text evidence="3">The sequence shown here is derived from an EMBL/GenBank/DDBJ whole genome shotgun (WGS) entry which is preliminary data.</text>
</comment>
<evidence type="ECO:0000313" key="3">
    <source>
        <dbReference type="EMBL" id="MFC5136593.1"/>
    </source>
</evidence>
<sequence>MSTTTTTNDELIKRVDQLQDHVDELDDRVDTLEEENANLREEIDDLHEEKERLRQQNEQLRERVDDVDDRVDDLEDQPDVDIDGTDYESLTVNEVPIGRIISSKAPRGDLKDEIEDLEARLSGETPTSDAEETPSSEGPEPETPLERIVALPEELVEQELTENQQRARFIAKDIREYSSKAPAGRVIKAATMGRVLKAAFDTAHTETINRVREFLNKLGQDDVDLVDRDNSKIIVFDECLVRRLDQYDTNHGCVMEEAA</sequence>
<organism evidence="3 4">
    <name type="scientific">Halorubrum glutamatedens</name>
    <dbReference type="NCBI Taxonomy" id="2707018"/>
    <lineage>
        <taxon>Archaea</taxon>
        <taxon>Methanobacteriati</taxon>
        <taxon>Methanobacteriota</taxon>
        <taxon>Stenosarchaea group</taxon>
        <taxon>Halobacteria</taxon>
        <taxon>Halobacteriales</taxon>
        <taxon>Haloferacaceae</taxon>
        <taxon>Halorubrum</taxon>
    </lineage>
</organism>
<dbReference type="AlphaFoldDB" id="A0ABD5QX04"/>
<dbReference type="Gene3D" id="1.20.5.340">
    <property type="match status" value="1"/>
</dbReference>
<feature type="domain" description="BZIP" evidence="2">
    <location>
        <begin position="20"/>
        <end position="58"/>
    </location>
</feature>
<keyword evidence="4" id="KW-1185">Reference proteome</keyword>
<feature type="compositionally biased region" description="Basic and acidic residues" evidence="1">
    <location>
        <begin position="53"/>
        <end position="64"/>
    </location>
</feature>
<feature type="compositionally biased region" description="Acidic residues" evidence="1">
    <location>
        <begin position="65"/>
        <end position="84"/>
    </location>
</feature>
<feature type="region of interest" description="Disordered" evidence="1">
    <location>
        <begin position="119"/>
        <end position="144"/>
    </location>
</feature>
<evidence type="ECO:0000256" key="1">
    <source>
        <dbReference type="SAM" id="MobiDB-lite"/>
    </source>
</evidence>
<reference evidence="3 4" key="1">
    <citation type="journal article" date="2019" name="Int. J. Syst. Evol. Microbiol.">
        <title>The Global Catalogue of Microorganisms (GCM) 10K type strain sequencing project: providing services to taxonomists for standard genome sequencing and annotation.</title>
        <authorList>
            <consortium name="The Broad Institute Genomics Platform"/>
            <consortium name="The Broad Institute Genome Sequencing Center for Infectious Disease"/>
            <person name="Wu L."/>
            <person name="Ma J."/>
        </authorList>
    </citation>
    <scope>NUCLEOTIDE SEQUENCE [LARGE SCALE GENOMIC DNA]</scope>
    <source>
        <strain evidence="3 4">CGMCC 1.16026</strain>
    </source>
</reference>
<evidence type="ECO:0000259" key="2">
    <source>
        <dbReference type="Pfam" id="PF00170"/>
    </source>
</evidence>
<accession>A0ABD5QX04</accession>
<proteinExistence type="predicted"/>
<dbReference type="EMBL" id="JBHSKV010000029">
    <property type="protein sequence ID" value="MFC5136593.1"/>
    <property type="molecule type" value="Genomic_DNA"/>
</dbReference>
<dbReference type="RefSeq" id="WP_122106951.1">
    <property type="nucleotide sequence ID" value="NZ_JBHSKV010000029.1"/>
</dbReference>
<dbReference type="Proteomes" id="UP001596145">
    <property type="component" value="Unassembled WGS sequence"/>
</dbReference>
<name>A0ABD5QX04_9EURY</name>
<protein>
    <recommendedName>
        <fullName evidence="2">BZIP domain-containing protein</fullName>
    </recommendedName>
</protein>
<evidence type="ECO:0000313" key="4">
    <source>
        <dbReference type="Proteomes" id="UP001596145"/>
    </source>
</evidence>
<feature type="region of interest" description="Disordered" evidence="1">
    <location>
        <begin position="53"/>
        <end position="84"/>
    </location>
</feature>